<evidence type="ECO:0000313" key="4">
    <source>
        <dbReference type="EMBL" id="MBK1840402.1"/>
    </source>
</evidence>
<dbReference type="Pfam" id="PF03972">
    <property type="entry name" value="MmgE_PrpD_N"/>
    <property type="match status" value="1"/>
</dbReference>
<gene>
    <name evidence="4" type="ORF">JHL17_23645</name>
</gene>
<dbReference type="InterPro" id="IPR045336">
    <property type="entry name" value="MmgE_PrpD_N"/>
</dbReference>
<dbReference type="Gene3D" id="3.30.1330.120">
    <property type="entry name" value="2-methylcitrate dehydratase PrpD"/>
    <property type="match status" value="1"/>
</dbReference>
<dbReference type="SUPFAM" id="SSF103378">
    <property type="entry name" value="2-methylcitrate dehydratase PrpD"/>
    <property type="match status" value="1"/>
</dbReference>
<protein>
    <submittedName>
        <fullName evidence="4">MmgE/PrpD family protein</fullName>
    </submittedName>
</protein>
<dbReference type="InterPro" id="IPR005656">
    <property type="entry name" value="MmgE_PrpD"/>
</dbReference>
<evidence type="ECO:0000313" key="5">
    <source>
        <dbReference type="Proteomes" id="UP000652760"/>
    </source>
</evidence>
<dbReference type="InterPro" id="IPR036148">
    <property type="entry name" value="MmgE/PrpD_sf"/>
</dbReference>
<feature type="domain" description="MmgE/PrpD C-terminal" evidence="3">
    <location>
        <begin position="281"/>
        <end position="443"/>
    </location>
</feature>
<dbReference type="Proteomes" id="UP000652760">
    <property type="component" value="Unassembled WGS sequence"/>
</dbReference>
<name>A0ABS1FAK0_9PROT</name>
<keyword evidence="5" id="KW-1185">Reference proteome</keyword>
<sequence>MTSHPTAAPPTAGADALTRLAAFTATLRFADLPAAVVDKARVHILDTLGAALAGTRSHEFALVAATVGVNSGGPARLWALGSAASARDAALVNGVAAHVFELDDTGGCDHSGAVVVPAVIAAAEGRPVSGEELLVAVVVGYEVGRRLLEAAGGYDRHNGAGWHSTGTCGAVAAAAAVARLWRLDAAATAHAITIATSFSSGLWAFIHDGAQTKKIHAGRAAEGGVLAAELARAGMTGPSRVFDEVWGGFFRSFGHADGDLARFTEELGHVYRIMRVSLKPYAACRGTHSAIDAVGDLLAETGRPGTEIDRIGVRASEFLIGMCGRPEVEPLAAAQMSLPLAIALRAVHGEAGLSSYAGPKRRDPRIRDLLERIVVETDPAMAALDEPVVELRFSDGTSVDRMVPRATGSPERPMTPAAVQAKFAELAGMALPAESVTALADLVAALPAVEDVAPLFALLAAGRPATEPFR</sequence>
<evidence type="ECO:0000256" key="1">
    <source>
        <dbReference type="ARBA" id="ARBA00006174"/>
    </source>
</evidence>
<dbReference type="PANTHER" id="PTHR16943">
    <property type="entry name" value="2-METHYLCITRATE DEHYDRATASE-RELATED"/>
    <property type="match status" value="1"/>
</dbReference>
<reference evidence="5" key="1">
    <citation type="submission" date="2021-01" db="EMBL/GenBank/DDBJ databases">
        <title>Genome public.</title>
        <authorList>
            <person name="Liu C."/>
            <person name="Sun Q."/>
        </authorList>
    </citation>
    <scope>NUCLEOTIDE SEQUENCE [LARGE SCALE GENOMIC DNA]</scope>
    <source>
        <strain evidence="5">YIM B02556</strain>
    </source>
</reference>
<accession>A0ABS1FAK0</accession>
<comment type="caution">
    <text evidence="4">The sequence shown here is derived from an EMBL/GenBank/DDBJ whole genome shotgun (WGS) entry which is preliminary data.</text>
</comment>
<dbReference type="InterPro" id="IPR042183">
    <property type="entry name" value="MmgE/PrpD_sf_1"/>
</dbReference>
<evidence type="ECO:0000259" key="3">
    <source>
        <dbReference type="Pfam" id="PF19305"/>
    </source>
</evidence>
<dbReference type="InterPro" id="IPR045337">
    <property type="entry name" value="MmgE_PrpD_C"/>
</dbReference>
<evidence type="ECO:0000259" key="2">
    <source>
        <dbReference type="Pfam" id="PF03972"/>
    </source>
</evidence>
<dbReference type="Gene3D" id="1.10.4100.10">
    <property type="entry name" value="2-methylcitrate dehydratase PrpD"/>
    <property type="match status" value="1"/>
</dbReference>
<proteinExistence type="inferred from homology"/>
<dbReference type="Pfam" id="PF19305">
    <property type="entry name" value="MmgE_PrpD_C"/>
    <property type="match status" value="1"/>
</dbReference>
<dbReference type="InterPro" id="IPR042188">
    <property type="entry name" value="MmgE/PrpD_sf_2"/>
</dbReference>
<comment type="similarity">
    <text evidence="1">Belongs to the PrpD family.</text>
</comment>
<feature type="domain" description="MmgE/PrpD N-terminal" evidence="2">
    <location>
        <begin position="19"/>
        <end position="253"/>
    </location>
</feature>
<dbReference type="PANTHER" id="PTHR16943:SF8">
    <property type="entry name" value="2-METHYLCITRATE DEHYDRATASE"/>
    <property type="match status" value="1"/>
</dbReference>
<dbReference type="RefSeq" id="WP_200196948.1">
    <property type="nucleotide sequence ID" value="NZ_JAENHM010000063.1"/>
</dbReference>
<organism evidence="4 5">
    <name type="scientific">Azospirillum endophyticum</name>
    <dbReference type="NCBI Taxonomy" id="2800326"/>
    <lineage>
        <taxon>Bacteria</taxon>
        <taxon>Pseudomonadati</taxon>
        <taxon>Pseudomonadota</taxon>
        <taxon>Alphaproteobacteria</taxon>
        <taxon>Rhodospirillales</taxon>
        <taxon>Azospirillaceae</taxon>
        <taxon>Azospirillum</taxon>
    </lineage>
</organism>
<dbReference type="EMBL" id="JAENHM010000063">
    <property type="protein sequence ID" value="MBK1840402.1"/>
    <property type="molecule type" value="Genomic_DNA"/>
</dbReference>